<dbReference type="SUPFAM" id="SSF143011">
    <property type="entry name" value="RelE-like"/>
    <property type="match status" value="1"/>
</dbReference>
<proteinExistence type="predicted"/>
<evidence type="ECO:0000313" key="2">
    <source>
        <dbReference type="Proteomes" id="UP000005025"/>
    </source>
</evidence>
<reference evidence="1 2" key="1">
    <citation type="submission" date="2011-09" db="EMBL/GenBank/DDBJ databases">
        <authorList>
            <person name="Weinstock G."/>
            <person name="Sodergren E."/>
            <person name="Clifton S."/>
            <person name="Fulton L."/>
            <person name="Fulton B."/>
            <person name="Courtney L."/>
            <person name="Fronick C."/>
            <person name="Harrison M."/>
            <person name="Strong C."/>
            <person name="Farmer C."/>
            <person name="Delahaunty K."/>
            <person name="Markovic C."/>
            <person name="Hall O."/>
            <person name="Minx P."/>
            <person name="Tomlinson C."/>
            <person name="Mitreva M."/>
            <person name="Hou S."/>
            <person name="Chen J."/>
            <person name="Wollam A."/>
            <person name="Pepin K.H."/>
            <person name="Johnson M."/>
            <person name="Bhonagiri V."/>
            <person name="Zhang X."/>
            <person name="Suruliraj S."/>
            <person name="Warren W."/>
            <person name="Chinwalla A."/>
            <person name="Mardis E.R."/>
            <person name="Wilson R.K."/>
        </authorList>
    </citation>
    <scope>NUCLEOTIDE SEQUENCE [LARGE SCALE GENOMIC DNA]</scope>
    <source>
        <strain evidence="1 2">F0435</strain>
    </source>
</reference>
<dbReference type="Pfam" id="PF05015">
    <property type="entry name" value="HigB-like_toxin"/>
    <property type="match status" value="1"/>
</dbReference>
<dbReference type="EMBL" id="AGRJ01000075">
    <property type="protein sequence ID" value="EHO53046.1"/>
    <property type="molecule type" value="Genomic_DNA"/>
</dbReference>
<name>H1LDS5_9LACO</name>
<gene>
    <name evidence="1" type="ORF">HMPREF9104_00750</name>
</gene>
<comment type="caution">
    <text evidence="1">The sequence shown here is derived from an EMBL/GenBank/DDBJ whole genome shotgun (WGS) entry which is preliminary data.</text>
</comment>
<dbReference type="Proteomes" id="UP000005025">
    <property type="component" value="Unassembled WGS sequence"/>
</dbReference>
<sequence>MMIRTFADKETEKIYNQIFSKKLPQSIQKVALRKLLMIDFAMDINDLRVPPGNHLERLVGDYQGWYSVRINDQYRILFTVQDENNFTQVQIVDYHHG</sequence>
<dbReference type="PANTHER" id="PTHR40266:SF2">
    <property type="entry name" value="TOXIN HIGB-1"/>
    <property type="match status" value="1"/>
</dbReference>
<organism evidence="1 2">
    <name type="scientific">Lentilactobacillus kisonensis F0435</name>
    <dbReference type="NCBI Taxonomy" id="797516"/>
    <lineage>
        <taxon>Bacteria</taxon>
        <taxon>Bacillati</taxon>
        <taxon>Bacillota</taxon>
        <taxon>Bacilli</taxon>
        <taxon>Lactobacillales</taxon>
        <taxon>Lactobacillaceae</taxon>
        <taxon>Lentilactobacillus</taxon>
    </lineage>
</organism>
<accession>H1LDS5</accession>
<dbReference type="AlphaFoldDB" id="H1LDS5"/>
<evidence type="ECO:0000313" key="1">
    <source>
        <dbReference type="EMBL" id="EHO53046.1"/>
    </source>
</evidence>
<dbReference type="HOGENOM" id="CLU_155111_1_1_9"/>
<dbReference type="PANTHER" id="PTHR40266">
    <property type="entry name" value="TOXIN HIGB-1"/>
    <property type="match status" value="1"/>
</dbReference>
<dbReference type="Gene3D" id="3.30.2310.20">
    <property type="entry name" value="RelE-like"/>
    <property type="match status" value="1"/>
</dbReference>
<dbReference type="PATRIC" id="fig|797516.3.peg.674"/>
<protein>
    <submittedName>
        <fullName evidence="1">Toxin HigB-1 family protein</fullName>
    </submittedName>
</protein>
<dbReference type="STRING" id="797516.HMPREF9104_00750"/>
<dbReference type="InterPro" id="IPR035093">
    <property type="entry name" value="RelE/ParE_toxin_dom_sf"/>
</dbReference>
<dbReference type="InterPro" id="IPR007711">
    <property type="entry name" value="HigB-1"/>
</dbReference>